<keyword evidence="9" id="KW-0732">Signal</keyword>
<evidence type="ECO:0000256" key="9">
    <source>
        <dbReference type="SAM" id="SignalP"/>
    </source>
</evidence>
<evidence type="ECO:0000256" key="4">
    <source>
        <dbReference type="ARBA" id="ARBA00023240"/>
    </source>
</evidence>
<dbReference type="GO" id="GO:0004252">
    <property type="term" value="F:serine-type endopeptidase activity"/>
    <property type="evidence" value="ECO:0007669"/>
    <property type="project" value="InterPro"/>
</dbReference>
<keyword evidence="8" id="KW-0720">Serine protease</keyword>
<proteinExistence type="inferred from homology"/>
<evidence type="ECO:0000256" key="5">
    <source>
        <dbReference type="ARBA" id="ARBA00024195"/>
    </source>
</evidence>
<keyword evidence="8" id="KW-0378">Hydrolase</keyword>
<organism evidence="11 12">
    <name type="scientific">Pieris macdunnoughi</name>
    <dbReference type="NCBI Taxonomy" id="345717"/>
    <lineage>
        <taxon>Eukaryota</taxon>
        <taxon>Metazoa</taxon>
        <taxon>Ecdysozoa</taxon>
        <taxon>Arthropoda</taxon>
        <taxon>Hexapoda</taxon>
        <taxon>Insecta</taxon>
        <taxon>Pterygota</taxon>
        <taxon>Neoptera</taxon>
        <taxon>Endopterygota</taxon>
        <taxon>Lepidoptera</taxon>
        <taxon>Glossata</taxon>
        <taxon>Ditrysia</taxon>
        <taxon>Papilionoidea</taxon>
        <taxon>Pieridae</taxon>
        <taxon>Pierinae</taxon>
        <taxon>Pieris</taxon>
    </lineage>
</organism>
<gene>
    <name evidence="11" type="ORF">PMACD_LOCUS7482</name>
</gene>
<keyword evidence="12" id="KW-1185">Reference proteome</keyword>
<dbReference type="PROSITE" id="PS00135">
    <property type="entry name" value="TRYPSIN_SER"/>
    <property type="match status" value="1"/>
</dbReference>
<evidence type="ECO:0000256" key="2">
    <source>
        <dbReference type="ARBA" id="ARBA00022656"/>
    </source>
</evidence>
<dbReference type="PROSITE" id="PS00134">
    <property type="entry name" value="TRYPSIN_HIS"/>
    <property type="match status" value="1"/>
</dbReference>
<dbReference type="SUPFAM" id="SSF50494">
    <property type="entry name" value="Trypsin-like serine proteases"/>
    <property type="match status" value="1"/>
</dbReference>
<accession>A0A821SK75</accession>
<reference evidence="11" key="1">
    <citation type="submission" date="2021-02" db="EMBL/GenBank/DDBJ databases">
        <authorList>
            <person name="Steward A R."/>
        </authorList>
    </citation>
    <scope>NUCLEOTIDE SEQUENCE</scope>
</reference>
<dbReference type="OrthoDB" id="5565075at2759"/>
<dbReference type="InterPro" id="IPR043504">
    <property type="entry name" value="Peptidase_S1_PA_chymotrypsin"/>
</dbReference>
<dbReference type="PRINTS" id="PR00722">
    <property type="entry name" value="CHYMOTRYPSIN"/>
</dbReference>
<dbReference type="InterPro" id="IPR001254">
    <property type="entry name" value="Trypsin_dom"/>
</dbReference>
<evidence type="ECO:0000256" key="7">
    <source>
        <dbReference type="ARBA" id="ARBA00084094"/>
    </source>
</evidence>
<dbReference type="PROSITE" id="PS50240">
    <property type="entry name" value="TRYPSIN_DOM"/>
    <property type="match status" value="1"/>
</dbReference>
<evidence type="ECO:0000256" key="3">
    <source>
        <dbReference type="ARBA" id="ARBA00023157"/>
    </source>
</evidence>
<comment type="function">
    <text evidence="6">Fibrinolytic activity; shows preferential cleavage of Arg-Gly bonds in all three fibrinogen chains. Contact with the caterpillars causes severe bleeding, due the anticoagulant effect of the protein.</text>
</comment>
<evidence type="ECO:0000256" key="8">
    <source>
        <dbReference type="RuleBase" id="RU363034"/>
    </source>
</evidence>
<dbReference type="InterPro" id="IPR051487">
    <property type="entry name" value="Ser/Thr_Proteases_Immune/Dev"/>
</dbReference>
<dbReference type="AlphaFoldDB" id="A0A821SK75"/>
<evidence type="ECO:0000313" key="12">
    <source>
        <dbReference type="Proteomes" id="UP000663880"/>
    </source>
</evidence>
<dbReference type="CDD" id="cd00190">
    <property type="entry name" value="Tryp_SPc"/>
    <property type="match status" value="1"/>
</dbReference>
<dbReference type="GO" id="GO:0006508">
    <property type="term" value="P:proteolysis"/>
    <property type="evidence" value="ECO:0007669"/>
    <property type="project" value="UniProtKB-KW"/>
</dbReference>
<feature type="domain" description="Peptidase S1" evidence="10">
    <location>
        <begin position="55"/>
        <end position="292"/>
    </location>
</feature>
<evidence type="ECO:0000256" key="6">
    <source>
        <dbReference type="ARBA" id="ARBA00055534"/>
    </source>
</evidence>
<evidence type="ECO:0000259" key="10">
    <source>
        <dbReference type="PROSITE" id="PS50240"/>
    </source>
</evidence>
<dbReference type="Gene3D" id="2.40.10.10">
    <property type="entry name" value="Trypsin-like serine proteases"/>
    <property type="match status" value="1"/>
</dbReference>
<dbReference type="SMART" id="SM00020">
    <property type="entry name" value="Tryp_SPc"/>
    <property type="match status" value="1"/>
</dbReference>
<keyword evidence="4" id="KW-1199">Hemostasis impairing toxin</keyword>
<name>A0A821SK75_9NEOP</name>
<dbReference type="EMBL" id="CAJOBZ010000018">
    <property type="protein sequence ID" value="CAF4855964.1"/>
    <property type="molecule type" value="Genomic_DNA"/>
</dbReference>
<keyword evidence="8" id="KW-0645">Protease</keyword>
<comment type="similarity">
    <text evidence="5">Belongs to the peptidase S1 family. CLIP subfamily.</text>
</comment>
<dbReference type="GO" id="GO:0005576">
    <property type="term" value="C:extracellular region"/>
    <property type="evidence" value="ECO:0007669"/>
    <property type="project" value="UniProtKB-SubCell"/>
</dbReference>
<comment type="subcellular location">
    <subcellularLocation>
        <location evidence="1">Secreted</location>
        <location evidence="1">Extracellular space</location>
    </subcellularLocation>
</comment>
<dbReference type="Proteomes" id="UP000663880">
    <property type="component" value="Unassembled WGS sequence"/>
</dbReference>
<dbReference type="InterPro" id="IPR033116">
    <property type="entry name" value="TRYPSIN_SER"/>
</dbReference>
<dbReference type="InterPro" id="IPR001314">
    <property type="entry name" value="Peptidase_S1A"/>
</dbReference>
<comment type="caution">
    <text evidence="11">The sequence shown here is derived from an EMBL/GenBank/DDBJ whole genome shotgun (WGS) entry which is preliminary data.</text>
</comment>
<keyword evidence="2" id="KW-0800">Toxin</keyword>
<protein>
    <recommendedName>
        <fullName evidence="10">Peptidase S1 domain-containing protein</fullName>
    </recommendedName>
</protein>
<dbReference type="InterPro" id="IPR018114">
    <property type="entry name" value="TRYPSIN_HIS"/>
</dbReference>
<evidence type="ECO:0000256" key="1">
    <source>
        <dbReference type="ARBA" id="ARBA00004239"/>
    </source>
</evidence>
<sequence length="292" mass="31283">MNVLIVLAAIAALAVGDVIRDIPEWSTSWNYMERIGIPEAERIKRAEEKYLSSRIAGGSPAKIGEFPYQAGLIGDIRNINGQGVCGGSLISANRVLTAAHCWFDGSNQVWRFEVVLGSVLLFSGGTRIYSEDVVMHANWQPSRIRNDIAIIRLPESVTFSDTISPIALPSPLDIHDNFAGVTAVASGYGLTGDNTGLSRDQFLSGVSVPVITNEVCRNSYPLNVVDSNICISGAGGKSTCRGDSGGPLVVTKNDKKILIGITSFGSRWGCTIGFPAAFVRVTSFLDFINNNL</sequence>
<dbReference type="FunFam" id="2.40.10.10:FF:000068">
    <property type="entry name" value="transmembrane protease serine 2"/>
    <property type="match status" value="1"/>
</dbReference>
<feature type="signal peptide" evidence="9">
    <location>
        <begin position="1"/>
        <end position="16"/>
    </location>
</feature>
<dbReference type="GO" id="GO:0090729">
    <property type="term" value="F:toxin activity"/>
    <property type="evidence" value="ECO:0007669"/>
    <property type="project" value="UniProtKB-KW"/>
</dbReference>
<keyword evidence="3" id="KW-1015">Disulfide bond</keyword>
<dbReference type="Pfam" id="PF00089">
    <property type="entry name" value="Trypsin"/>
    <property type="match status" value="1"/>
</dbReference>
<dbReference type="PANTHER" id="PTHR24256">
    <property type="entry name" value="TRYPTASE-RELATED"/>
    <property type="match status" value="1"/>
</dbReference>
<dbReference type="InterPro" id="IPR009003">
    <property type="entry name" value="Peptidase_S1_PA"/>
</dbReference>
<feature type="chain" id="PRO_5032577653" description="Peptidase S1 domain-containing protein" evidence="9">
    <location>
        <begin position="17"/>
        <end position="292"/>
    </location>
</feature>
<keyword evidence="7" id="KW-1205">Fibrinolytic toxin</keyword>
<evidence type="ECO:0000313" key="11">
    <source>
        <dbReference type="EMBL" id="CAF4855964.1"/>
    </source>
</evidence>